<dbReference type="CDD" id="cd00118">
    <property type="entry name" value="LysM"/>
    <property type="match status" value="1"/>
</dbReference>
<comment type="caution">
    <text evidence="5">The sequence shown here is derived from an EMBL/GenBank/DDBJ whole genome shotgun (WGS) entry which is preliminary data.</text>
</comment>
<feature type="domain" description="LysM" evidence="4">
    <location>
        <begin position="342"/>
        <end position="386"/>
    </location>
</feature>
<keyword evidence="6" id="KW-1185">Reference proteome</keyword>
<dbReference type="GO" id="GO:0016020">
    <property type="term" value="C:membrane"/>
    <property type="evidence" value="ECO:0007669"/>
    <property type="project" value="InterPro"/>
</dbReference>
<accession>A0A3N0VEG1</accession>
<feature type="compositionally biased region" description="Polar residues" evidence="2">
    <location>
        <begin position="328"/>
        <end position="341"/>
    </location>
</feature>
<evidence type="ECO:0000313" key="5">
    <source>
        <dbReference type="EMBL" id="ROH91163.1"/>
    </source>
</evidence>
<dbReference type="SUPFAM" id="SSF53955">
    <property type="entry name" value="Lysozyme-like"/>
    <property type="match status" value="1"/>
</dbReference>
<dbReference type="Pfam" id="PF01476">
    <property type="entry name" value="LysM"/>
    <property type="match status" value="1"/>
</dbReference>
<dbReference type="InterPro" id="IPR018392">
    <property type="entry name" value="LysM"/>
</dbReference>
<dbReference type="PANTHER" id="PTHR37423:SF2">
    <property type="entry name" value="MEMBRANE-BOUND LYTIC MUREIN TRANSGLYCOSYLASE C"/>
    <property type="match status" value="1"/>
</dbReference>
<dbReference type="InParanoid" id="A0A3N0VEG1"/>
<name>A0A3N0VEG1_9GAMM</name>
<dbReference type="InterPro" id="IPR023346">
    <property type="entry name" value="Lysozyme-like_dom_sf"/>
</dbReference>
<comment type="similarity">
    <text evidence="1">Belongs to the transglycosylase Slt family.</text>
</comment>
<dbReference type="RefSeq" id="WP_123211618.1">
    <property type="nucleotide sequence ID" value="NZ_RJVO01000003.1"/>
</dbReference>
<organism evidence="5 6">
    <name type="scientific">Stagnimonas aquatica</name>
    <dbReference type="NCBI Taxonomy" id="2689987"/>
    <lineage>
        <taxon>Bacteria</taxon>
        <taxon>Pseudomonadati</taxon>
        <taxon>Pseudomonadota</taxon>
        <taxon>Gammaproteobacteria</taxon>
        <taxon>Nevskiales</taxon>
        <taxon>Nevskiaceae</taxon>
        <taxon>Stagnimonas</taxon>
    </lineage>
</organism>
<proteinExistence type="inferred from homology"/>
<evidence type="ECO:0000256" key="2">
    <source>
        <dbReference type="SAM" id="MobiDB-lite"/>
    </source>
</evidence>
<dbReference type="Gene3D" id="3.10.350.10">
    <property type="entry name" value="LysM domain"/>
    <property type="match status" value="1"/>
</dbReference>
<dbReference type="SMART" id="SM00257">
    <property type="entry name" value="LysM"/>
    <property type="match status" value="1"/>
</dbReference>
<dbReference type="InterPro" id="IPR000189">
    <property type="entry name" value="Transglyc_AS"/>
</dbReference>
<protein>
    <submittedName>
        <fullName evidence="5">LysM peptidoglycan-binding domain-containing protein</fullName>
    </submittedName>
</protein>
<keyword evidence="3" id="KW-0732">Signal</keyword>
<dbReference type="GO" id="GO:0000270">
    <property type="term" value="P:peptidoglycan metabolic process"/>
    <property type="evidence" value="ECO:0007669"/>
    <property type="project" value="InterPro"/>
</dbReference>
<dbReference type="Pfam" id="PF01464">
    <property type="entry name" value="SLT"/>
    <property type="match status" value="1"/>
</dbReference>
<dbReference type="InterPro" id="IPR036779">
    <property type="entry name" value="LysM_dom_sf"/>
</dbReference>
<dbReference type="Proteomes" id="UP000282106">
    <property type="component" value="Unassembled WGS sequence"/>
</dbReference>
<evidence type="ECO:0000259" key="4">
    <source>
        <dbReference type="PROSITE" id="PS51782"/>
    </source>
</evidence>
<sequence>MHPIFRLLLLFFWLASSPAHAEPETGDDSIWPRIAQGMRLGGEQRPEVQRCIASYTESPAFLSVMLERAAPFLWFIVESAEIRELPLELALLPAVESGFNAHARSASAALGLWQFIPPTGRAYGLGDNPGYDARRDPVASTRAAFSYLLELHREYDDWLLALAAYNGGGVRLRTAIAEAGGSRDFWQLPLRSETRDYVPRLLALAAIVREPERYQVRLPTISNRHAAEMVAMDELPPGALQALGRVDPELLRRFNPGLKRLNRQTRVPTLLLPPSEALLLRAELADPIPAAGTGKTLRENWLLQGPEVTDSLRLATISAGFPGKDQDGSGQALTEPSANRSSLHRVRSGETLYSLAQQYGVSVQRLRQYNQLRAGAVLEVGRNLKIPSVH</sequence>
<dbReference type="CDD" id="cd16894">
    <property type="entry name" value="MltD-like"/>
    <property type="match status" value="1"/>
</dbReference>
<gene>
    <name evidence="5" type="ORF">ED208_09410</name>
</gene>
<dbReference type="Gene3D" id="1.10.530.10">
    <property type="match status" value="1"/>
</dbReference>
<reference evidence="5 6" key="1">
    <citation type="submission" date="2018-10" db="EMBL/GenBank/DDBJ databases">
        <authorList>
            <person name="Chen W.-M."/>
        </authorList>
    </citation>
    <scope>NUCLEOTIDE SEQUENCE [LARGE SCALE GENOMIC DNA]</scope>
    <source>
        <strain evidence="5 6">THS-13</strain>
    </source>
</reference>
<feature type="region of interest" description="Disordered" evidence="2">
    <location>
        <begin position="320"/>
        <end position="345"/>
    </location>
</feature>
<dbReference type="SUPFAM" id="SSF54106">
    <property type="entry name" value="LysM domain"/>
    <property type="match status" value="1"/>
</dbReference>
<dbReference type="PANTHER" id="PTHR37423">
    <property type="entry name" value="SOLUBLE LYTIC MUREIN TRANSGLYCOSYLASE-RELATED"/>
    <property type="match status" value="1"/>
</dbReference>
<dbReference type="AlphaFoldDB" id="A0A3N0VEG1"/>
<evidence type="ECO:0000313" key="6">
    <source>
        <dbReference type="Proteomes" id="UP000282106"/>
    </source>
</evidence>
<feature type="signal peptide" evidence="3">
    <location>
        <begin position="1"/>
        <end position="21"/>
    </location>
</feature>
<dbReference type="PROSITE" id="PS51782">
    <property type="entry name" value="LYSM"/>
    <property type="match status" value="1"/>
</dbReference>
<dbReference type="EMBL" id="RJVO01000003">
    <property type="protein sequence ID" value="ROH91163.1"/>
    <property type="molecule type" value="Genomic_DNA"/>
</dbReference>
<evidence type="ECO:0000256" key="3">
    <source>
        <dbReference type="SAM" id="SignalP"/>
    </source>
</evidence>
<dbReference type="InterPro" id="IPR008258">
    <property type="entry name" value="Transglycosylase_SLT_dom_1"/>
</dbReference>
<dbReference type="PROSITE" id="PS00922">
    <property type="entry name" value="TRANSGLYCOSYLASE"/>
    <property type="match status" value="1"/>
</dbReference>
<dbReference type="GO" id="GO:0008933">
    <property type="term" value="F:peptidoglycan lytic transglycosylase activity"/>
    <property type="evidence" value="ECO:0007669"/>
    <property type="project" value="InterPro"/>
</dbReference>
<dbReference type="FunCoup" id="A0A3N0VEG1">
    <property type="interactions" value="135"/>
</dbReference>
<evidence type="ECO:0000256" key="1">
    <source>
        <dbReference type="ARBA" id="ARBA00007734"/>
    </source>
</evidence>
<feature type="chain" id="PRO_5018162164" evidence="3">
    <location>
        <begin position="22"/>
        <end position="390"/>
    </location>
</feature>